<gene>
    <name evidence="2" type="ORF">F8388_010149</name>
</gene>
<evidence type="ECO:0000313" key="2">
    <source>
        <dbReference type="EMBL" id="KAF4385593.1"/>
    </source>
</evidence>
<dbReference type="PANTHER" id="PTHR47481">
    <property type="match status" value="1"/>
</dbReference>
<evidence type="ECO:0000256" key="1">
    <source>
        <dbReference type="SAM" id="MobiDB-lite"/>
    </source>
</evidence>
<proteinExistence type="predicted"/>
<dbReference type="AlphaFoldDB" id="A0A7J6GRN6"/>
<comment type="caution">
    <text evidence="2">The sequence shown here is derived from an EMBL/GenBank/DDBJ whole genome shotgun (WGS) entry which is preliminary data.</text>
</comment>
<protein>
    <submittedName>
        <fullName evidence="2">Uncharacterized protein</fullName>
    </submittedName>
</protein>
<feature type="region of interest" description="Disordered" evidence="1">
    <location>
        <begin position="203"/>
        <end position="259"/>
    </location>
</feature>
<dbReference type="PANTHER" id="PTHR47481:SF31">
    <property type="entry name" value="OS01G0873500 PROTEIN"/>
    <property type="match status" value="1"/>
</dbReference>
<dbReference type="Pfam" id="PF14223">
    <property type="entry name" value="Retrotran_gag_2"/>
    <property type="match status" value="1"/>
</dbReference>
<feature type="compositionally biased region" description="Polar residues" evidence="1">
    <location>
        <begin position="233"/>
        <end position="259"/>
    </location>
</feature>
<sequence length="444" mass="48941">MVSAIVRGHRLDGYLKGTKVKPIEFLPTDSSTGEESVTVNPEFEIWIVNDQLLLGWLYGSMTESIATEVMGCESSSSLWQALETLFGAHSRVKMDDYRTKIQTARKGAMSMAEYLRQKRQWADVLALAGDPYPEKQLVSNILSGLDIEYLPIVLQVEARISTTWQELQDILLSFDSKLDRLTTLSGATKNLNLSSPTANVAATKSSSFSGNRGSHNGQAATGSPASQVPGEDTLTTSDSSDQNQVMQTDPSAISSGFLENSPTGWSNPHVIPPLHHHLSMIVLSLSLSGVTRSNRLHSRWMEAEAARSGILIIIVAVVIERKEFFHAKESARRRNNILSRLKNDNGVWVGWDSDLSEVMNLLTTFEVVGDGMISWVEEKGFTVQNGFLLSPMTVERYVPSDSSMIPWLTMFGIYLAWTRRAAEEGQNTAPLIPNLVATSIAHPK</sequence>
<feature type="compositionally biased region" description="Polar residues" evidence="1">
    <location>
        <begin position="203"/>
        <end position="226"/>
    </location>
</feature>
<organism evidence="2 3">
    <name type="scientific">Cannabis sativa</name>
    <name type="common">Hemp</name>
    <name type="synonym">Marijuana</name>
    <dbReference type="NCBI Taxonomy" id="3483"/>
    <lineage>
        <taxon>Eukaryota</taxon>
        <taxon>Viridiplantae</taxon>
        <taxon>Streptophyta</taxon>
        <taxon>Embryophyta</taxon>
        <taxon>Tracheophyta</taxon>
        <taxon>Spermatophyta</taxon>
        <taxon>Magnoliopsida</taxon>
        <taxon>eudicotyledons</taxon>
        <taxon>Gunneridae</taxon>
        <taxon>Pentapetalae</taxon>
        <taxon>rosids</taxon>
        <taxon>fabids</taxon>
        <taxon>Rosales</taxon>
        <taxon>Cannabaceae</taxon>
        <taxon>Cannabis</taxon>
    </lineage>
</organism>
<dbReference type="Proteomes" id="UP000525078">
    <property type="component" value="Unassembled WGS sequence"/>
</dbReference>
<accession>A0A7J6GRN6</accession>
<dbReference type="EMBL" id="JAATIP010000044">
    <property type="protein sequence ID" value="KAF4385593.1"/>
    <property type="molecule type" value="Genomic_DNA"/>
</dbReference>
<evidence type="ECO:0000313" key="3">
    <source>
        <dbReference type="Proteomes" id="UP000525078"/>
    </source>
</evidence>
<reference evidence="2 3" key="1">
    <citation type="journal article" date="2020" name="bioRxiv">
        <title>Sequence and annotation of 42 cannabis genomes reveals extensive copy number variation in cannabinoid synthesis and pathogen resistance genes.</title>
        <authorList>
            <person name="Mckernan K.J."/>
            <person name="Helbert Y."/>
            <person name="Kane L.T."/>
            <person name="Ebling H."/>
            <person name="Zhang L."/>
            <person name="Liu B."/>
            <person name="Eaton Z."/>
            <person name="Mclaughlin S."/>
            <person name="Kingan S."/>
            <person name="Baybayan P."/>
            <person name="Concepcion G."/>
            <person name="Jordan M."/>
            <person name="Riva A."/>
            <person name="Barbazuk W."/>
            <person name="Harkins T."/>
        </authorList>
    </citation>
    <scope>NUCLEOTIDE SEQUENCE [LARGE SCALE GENOMIC DNA]</scope>
    <source>
        <strain evidence="3">cv. Jamaican Lion 4</strain>
        <tissue evidence="2">Leaf</tissue>
    </source>
</reference>
<name>A0A7J6GRN6_CANSA</name>